<proteinExistence type="predicted"/>
<evidence type="ECO:0000313" key="2">
    <source>
        <dbReference type="Proteomes" id="UP001066276"/>
    </source>
</evidence>
<evidence type="ECO:0000313" key="1">
    <source>
        <dbReference type="EMBL" id="KAJ1163821.1"/>
    </source>
</evidence>
<dbReference type="EMBL" id="JANPWB010000008">
    <property type="protein sequence ID" value="KAJ1163821.1"/>
    <property type="molecule type" value="Genomic_DNA"/>
</dbReference>
<comment type="caution">
    <text evidence="1">The sequence shown here is derived from an EMBL/GenBank/DDBJ whole genome shotgun (WGS) entry which is preliminary data.</text>
</comment>
<dbReference type="Proteomes" id="UP001066276">
    <property type="component" value="Chromosome 4_2"/>
</dbReference>
<protein>
    <submittedName>
        <fullName evidence="1">Uncharacterized protein</fullName>
    </submittedName>
</protein>
<accession>A0AAV7SIB5</accession>
<reference evidence="1" key="1">
    <citation type="journal article" date="2022" name="bioRxiv">
        <title>Sequencing and chromosome-scale assembly of the giantPleurodeles waltlgenome.</title>
        <authorList>
            <person name="Brown T."/>
            <person name="Elewa A."/>
            <person name="Iarovenko S."/>
            <person name="Subramanian E."/>
            <person name="Araus A.J."/>
            <person name="Petzold A."/>
            <person name="Susuki M."/>
            <person name="Suzuki K.-i.T."/>
            <person name="Hayashi T."/>
            <person name="Toyoda A."/>
            <person name="Oliveira C."/>
            <person name="Osipova E."/>
            <person name="Leigh N.D."/>
            <person name="Simon A."/>
            <person name="Yun M.H."/>
        </authorList>
    </citation>
    <scope>NUCLEOTIDE SEQUENCE</scope>
    <source>
        <strain evidence="1">20211129_DDA</strain>
        <tissue evidence="1">Liver</tissue>
    </source>
</reference>
<name>A0AAV7SIB5_PLEWA</name>
<sequence>MVLVDQHNSCKIRLEVRHHQARCMRATLGKRQEIDSGPVKPEQEDPYAVKVRGLWRSGPPEKGAWPRWRHERTRLYVLRRLGLRHSFGTPVGVHLGGPVIAPGAVDSGVPQRAQGACGGAGQRSGGEWLVPPPAAGRRGLQRCEPRGGPWSWWPAGRERWCGGGPGGRCAAGVWRGLCCAPDVACSAGALRAARPRPLVGETSVPVHCLAARFGCGAALDDAGSWDH</sequence>
<keyword evidence="2" id="KW-1185">Reference proteome</keyword>
<dbReference type="AlphaFoldDB" id="A0AAV7SIB5"/>
<organism evidence="1 2">
    <name type="scientific">Pleurodeles waltl</name>
    <name type="common">Iberian ribbed newt</name>
    <dbReference type="NCBI Taxonomy" id="8319"/>
    <lineage>
        <taxon>Eukaryota</taxon>
        <taxon>Metazoa</taxon>
        <taxon>Chordata</taxon>
        <taxon>Craniata</taxon>
        <taxon>Vertebrata</taxon>
        <taxon>Euteleostomi</taxon>
        <taxon>Amphibia</taxon>
        <taxon>Batrachia</taxon>
        <taxon>Caudata</taxon>
        <taxon>Salamandroidea</taxon>
        <taxon>Salamandridae</taxon>
        <taxon>Pleurodelinae</taxon>
        <taxon>Pleurodeles</taxon>
    </lineage>
</organism>
<gene>
    <name evidence="1" type="ORF">NDU88_004273</name>
</gene>